<protein>
    <recommendedName>
        <fullName evidence="4">Phospholipid/glycerol acyltransferase domain-containing protein</fullName>
    </recommendedName>
</protein>
<dbReference type="EMBL" id="CAJZBQ010000012">
    <property type="protein sequence ID" value="CAG9314424.1"/>
    <property type="molecule type" value="Genomic_DNA"/>
</dbReference>
<dbReference type="InterPro" id="IPR002123">
    <property type="entry name" value="Plipid/glycerol_acylTrfase"/>
</dbReference>
<evidence type="ECO:0000313" key="6">
    <source>
        <dbReference type="Proteomes" id="UP001162131"/>
    </source>
</evidence>
<evidence type="ECO:0000259" key="4">
    <source>
        <dbReference type="Pfam" id="PF01553"/>
    </source>
</evidence>
<accession>A0AAU9J1D6</accession>
<proteinExistence type="predicted"/>
<dbReference type="AlphaFoldDB" id="A0AAU9J1D6"/>
<dbReference type="Pfam" id="PF01553">
    <property type="entry name" value="Acyltransferase"/>
    <property type="match status" value="1"/>
</dbReference>
<feature type="domain" description="Phospholipid/glycerol acyltransferase" evidence="4">
    <location>
        <begin position="65"/>
        <end position="191"/>
    </location>
</feature>
<keyword evidence="6" id="KW-1185">Reference proteome</keyword>
<keyword evidence="3" id="KW-0472">Membrane</keyword>
<dbReference type="PANTHER" id="PTHR10434">
    <property type="entry name" value="1-ACYL-SN-GLYCEROL-3-PHOSPHATE ACYLTRANSFERASE"/>
    <property type="match status" value="1"/>
</dbReference>
<organism evidence="5 6">
    <name type="scientific">Blepharisma stoltei</name>
    <dbReference type="NCBI Taxonomy" id="1481888"/>
    <lineage>
        <taxon>Eukaryota</taxon>
        <taxon>Sar</taxon>
        <taxon>Alveolata</taxon>
        <taxon>Ciliophora</taxon>
        <taxon>Postciliodesmatophora</taxon>
        <taxon>Heterotrichea</taxon>
        <taxon>Heterotrichida</taxon>
        <taxon>Blepharismidae</taxon>
        <taxon>Blepharisma</taxon>
    </lineage>
</organism>
<keyword evidence="3" id="KW-0812">Transmembrane</keyword>
<dbReference type="Proteomes" id="UP001162131">
    <property type="component" value="Unassembled WGS sequence"/>
</dbReference>
<feature type="transmembrane region" description="Helical" evidence="3">
    <location>
        <begin position="27"/>
        <end position="44"/>
    </location>
</feature>
<comment type="caution">
    <text evidence="5">The sequence shown here is derived from an EMBL/GenBank/DDBJ whole genome shotgun (WGS) entry which is preliminary data.</text>
</comment>
<keyword evidence="1" id="KW-0808">Transferase</keyword>
<evidence type="ECO:0000256" key="3">
    <source>
        <dbReference type="SAM" id="Phobius"/>
    </source>
</evidence>
<evidence type="ECO:0000313" key="5">
    <source>
        <dbReference type="EMBL" id="CAG9314424.1"/>
    </source>
</evidence>
<name>A0AAU9J1D6_9CILI</name>
<gene>
    <name evidence="5" type="ORF">BSTOLATCC_MIC11431</name>
</gene>
<keyword evidence="2" id="KW-0012">Acyltransferase</keyword>
<sequence length="257" mass="30470">MWILLLVALSLILLFPRKFLFFLRVGYSFYFYPLFFLLIRVWTVKDPQTRWTSHSTWFCGVKLIELPGSSKIPSDRSIMFLGNHRNIADFVIHDSVTKFTANYLSRALVGFAFPFMGIISHMTGRCWYFVRGQSTKDLEQFYVWLDKKFSFTENLRKHLIVYPEGHRNLKKEPLPLRTGMIRYAYLRKMPVQFFMCDGYDEVLNEKKLTACFGTSIVKFKLFPLIDPKDFDTVEAFIDKIKIDFVESFYEVRKTTNK</sequence>
<reference evidence="5" key="1">
    <citation type="submission" date="2021-09" db="EMBL/GenBank/DDBJ databases">
        <authorList>
            <consortium name="AG Swart"/>
            <person name="Singh M."/>
            <person name="Singh A."/>
            <person name="Seah K."/>
            <person name="Emmerich C."/>
        </authorList>
    </citation>
    <scope>NUCLEOTIDE SEQUENCE</scope>
    <source>
        <strain evidence="5">ATCC30299</strain>
    </source>
</reference>
<dbReference type="PANTHER" id="PTHR10434:SF11">
    <property type="entry name" value="1-ACYL-SN-GLYCEROL-3-PHOSPHATE ACYLTRANSFERASE"/>
    <property type="match status" value="1"/>
</dbReference>
<dbReference type="GO" id="GO:0006654">
    <property type="term" value="P:phosphatidic acid biosynthetic process"/>
    <property type="evidence" value="ECO:0007669"/>
    <property type="project" value="TreeGrafter"/>
</dbReference>
<evidence type="ECO:0000256" key="2">
    <source>
        <dbReference type="ARBA" id="ARBA00023315"/>
    </source>
</evidence>
<evidence type="ECO:0000256" key="1">
    <source>
        <dbReference type="ARBA" id="ARBA00022679"/>
    </source>
</evidence>
<dbReference type="SUPFAM" id="SSF69593">
    <property type="entry name" value="Glycerol-3-phosphate (1)-acyltransferase"/>
    <property type="match status" value="1"/>
</dbReference>
<keyword evidence="3" id="KW-1133">Transmembrane helix</keyword>
<dbReference type="GO" id="GO:0003841">
    <property type="term" value="F:1-acylglycerol-3-phosphate O-acyltransferase activity"/>
    <property type="evidence" value="ECO:0007669"/>
    <property type="project" value="TreeGrafter"/>
</dbReference>